<organism evidence="8 9">
    <name type="scientific">Heliobacterium mobile</name>
    <name type="common">Heliobacillus mobilis</name>
    <dbReference type="NCBI Taxonomy" id="28064"/>
    <lineage>
        <taxon>Bacteria</taxon>
        <taxon>Bacillati</taxon>
        <taxon>Bacillota</taxon>
        <taxon>Clostridia</taxon>
        <taxon>Eubacteriales</taxon>
        <taxon>Heliobacteriaceae</taxon>
        <taxon>Heliobacterium</taxon>
    </lineage>
</organism>
<dbReference type="InterPro" id="IPR000671">
    <property type="entry name" value="Peptidase_A31"/>
</dbReference>
<sequence>MLGQKNMKKIIVMGLGNLLFTDEGLGVHTIEALEKAYSFPPEVELIDGGTLGLLLLDTLESAERFLCIDAVNVGKAPGTLVRLEGDELPQYLGVKMSQHQMGFQEVLALASFRGHLPPEMVLIGVQPDNLEWGLQLSPTVQSVFPQVLEAVREQLEQWDIDVKPKMG</sequence>
<dbReference type="PANTHER" id="PTHR30302:SF1">
    <property type="entry name" value="HYDROGENASE 2 MATURATION PROTEASE"/>
    <property type="match status" value="1"/>
</dbReference>
<dbReference type="Gene3D" id="3.40.50.1450">
    <property type="entry name" value="HybD-like"/>
    <property type="match status" value="1"/>
</dbReference>
<name>A0A6I3SIU4_HELMO</name>
<dbReference type="NCBIfam" id="TIGR00072">
    <property type="entry name" value="hydrog_prot"/>
    <property type="match status" value="1"/>
</dbReference>
<dbReference type="GO" id="GO:0046872">
    <property type="term" value="F:metal ion binding"/>
    <property type="evidence" value="ECO:0007669"/>
    <property type="project" value="UniProtKB-KW"/>
</dbReference>
<dbReference type="AlphaFoldDB" id="A0A6I3SIU4"/>
<dbReference type="PRINTS" id="PR00446">
    <property type="entry name" value="HYDRGNUPTAKE"/>
</dbReference>
<proteinExistence type="inferred from homology"/>
<evidence type="ECO:0000256" key="6">
    <source>
        <dbReference type="ARBA" id="ARBA00022801"/>
    </source>
</evidence>
<dbReference type="SUPFAM" id="SSF53163">
    <property type="entry name" value="HybD-like"/>
    <property type="match status" value="1"/>
</dbReference>
<evidence type="ECO:0000256" key="4">
    <source>
        <dbReference type="ARBA" id="ARBA00022723"/>
    </source>
</evidence>
<dbReference type="InterPro" id="IPR004419">
    <property type="entry name" value="Pept_A31_hyd_express"/>
</dbReference>
<protein>
    <submittedName>
        <fullName evidence="8">HyaD/HybD family hydrogenase maturation endopeptidase</fullName>
    </submittedName>
</protein>
<keyword evidence="5" id="KW-0064">Aspartyl protease</keyword>
<comment type="caution">
    <text evidence="8">The sequence shown here is derived from an EMBL/GenBank/DDBJ whole genome shotgun (WGS) entry which is preliminary data.</text>
</comment>
<evidence type="ECO:0000256" key="3">
    <source>
        <dbReference type="ARBA" id="ARBA00022670"/>
    </source>
</evidence>
<dbReference type="EMBL" id="WNKU01000006">
    <property type="protein sequence ID" value="MTV48804.1"/>
    <property type="molecule type" value="Genomic_DNA"/>
</dbReference>
<dbReference type="GO" id="GO:0004190">
    <property type="term" value="F:aspartic-type endopeptidase activity"/>
    <property type="evidence" value="ECO:0007669"/>
    <property type="project" value="UniProtKB-KW"/>
</dbReference>
<feature type="binding site" evidence="7">
    <location>
        <position position="23"/>
    </location>
    <ligand>
        <name>Ni(2+)</name>
        <dbReference type="ChEBI" id="CHEBI:49786"/>
    </ligand>
</feature>
<evidence type="ECO:0000313" key="9">
    <source>
        <dbReference type="Proteomes" id="UP000430670"/>
    </source>
</evidence>
<evidence type="ECO:0000313" key="8">
    <source>
        <dbReference type="EMBL" id="MTV48804.1"/>
    </source>
</evidence>
<dbReference type="PANTHER" id="PTHR30302">
    <property type="entry name" value="HYDROGENASE 1 MATURATION PROTEASE"/>
    <property type="match status" value="1"/>
</dbReference>
<keyword evidence="6" id="KW-0378">Hydrolase</keyword>
<dbReference type="InterPro" id="IPR023430">
    <property type="entry name" value="Pept_HybD-like_dom_sf"/>
</dbReference>
<feature type="binding site" evidence="7">
    <location>
        <position position="99"/>
    </location>
    <ligand>
        <name>Ni(2+)</name>
        <dbReference type="ChEBI" id="CHEBI:49786"/>
    </ligand>
</feature>
<evidence type="ECO:0000256" key="7">
    <source>
        <dbReference type="PIRSR" id="PIRSR604419-1"/>
    </source>
</evidence>
<accession>A0A6I3SIU4</accession>
<dbReference type="Proteomes" id="UP000430670">
    <property type="component" value="Unassembled WGS sequence"/>
</dbReference>
<dbReference type="GO" id="GO:0008047">
    <property type="term" value="F:enzyme activator activity"/>
    <property type="evidence" value="ECO:0007669"/>
    <property type="project" value="InterPro"/>
</dbReference>
<dbReference type="NCBIfam" id="TIGR00140">
    <property type="entry name" value="hupD"/>
    <property type="match status" value="1"/>
</dbReference>
<keyword evidence="2 7" id="KW-0533">Nickel</keyword>
<dbReference type="Pfam" id="PF01750">
    <property type="entry name" value="HycI"/>
    <property type="match status" value="1"/>
</dbReference>
<dbReference type="CDD" id="cd06062">
    <property type="entry name" value="H2MP_MemB-H2up"/>
    <property type="match status" value="1"/>
</dbReference>
<comment type="similarity">
    <text evidence="1">Belongs to the peptidase A31 family.</text>
</comment>
<feature type="binding site" evidence="7">
    <location>
        <position position="69"/>
    </location>
    <ligand>
        <name>Ni(2+)</name>
        <dbReference type="ChEBI" id="CHEBI:49786"/>
    </ligand>
</feature>
<reference evidence="8 9" key="1">
    <citation type="submission" date="2019-11" db="EMBL/GenBank/DDBJ databases">
        <title>Whole-genome sequence of a the green, strictly anaerobic photosynthetic bacterium Heliobacillus mobilis DSM 6151.</title>
        <authorList>
            <person name="Kyndt J.A."/>
            <person name="Meyer T.E."/>
        </authorList>
    </citation>
    <scope>NUCLEOTIDE SEQUENCE [LARGE SCALE GENOMIC DNA]</scope>
    <source>
        <strain evidence="8 9">DSM 6151</strain>
    </source>
</reference>
<keyword evidence="3" id="KW-0645">Protease</keyword>
<evidence type="ECO:0000256" key="5">
    <source>
        <dbReference type="ARBA" id="ARBA00022750"/>
    </source>
</evidence>
<dbReference type="GO" id="GO:0016485">
    <property type="term" value="P:protein processing"/>
    <property type="evidence" value="ECO:0007669"/>
    <property type="project" value="InterPro"/>
</dbReference>
<dbReference type="FunFam" id="3.40.50.1450:FF:000002">
    <property type="entry name" value="Hydrogenase 1 maturation protease"/>
    <property type="match status" value="1"/>
</dbReference>
<evidence type="ECO:0000256" key="1">
    <source>
        <dbReference type="ARBA" id="ARBA00006814"/>
    </source>
</evidence>
<keyword evidence="9" id="KW-1185">Reference proteome</keyword>
<keyword evidence="4 7" id="KW-0479">Metal-binding</keyword>
<gene>
    <name evidence="8" type="primary">hybD</name>
    <name evidence="8" type="ORF">GJ688_07395</name>
</gene>
<evidence type="ECO:0000256" key="2">
    <source>
        <dbReference type="ARBA" id="ARBA00022596"/>
    </source>
</evidence>
<dbReference type="OrthoDB" id="9794619at2"/>